<proteinExistence type="predicted"/>
<dbReference type="Gene3D" id="1.10.510.10">
    <property type="entry name" value="Transferase(Phosphotransferase) domain 1"/>
    <property type="match status" value="1"/>
</dbReference>
<name>A0A0C3BJH0_HEBCY</name>
<dbReference type="STRING" id="686832.A0A0C3BJH0"/>
<dbReference type="Pfam" id="PF00069">
    <property type="entry name" value="Pkinase"/>
    <property type="match status" value="1"/>
</dbReference>
<evidence type="ECO:0000256" key="4">
    <source>
        <dbReference type="ARBA" id="ARBA00022777"/>
    </source>
</evidence>
<dbReference type="OrthoDB" id="5979581at2759"/>
<keyword evidence="3" id="KW-0547">Nucleotide-binding</keyword>
<evidence type="ECO:0000256" key="1">
    <source>
        <dbReference type="ARBA" id="ARBA00022527"/>
    </source>
</evidence>
<dbReference type="Proteomes" id="UP000053424">
    <property type="component" value="Unassembled WGS sequence"/>
</dbReference>
<dbReference type="Gene3D" id="3.30.200.20">
    <property type="entry name" value="Phosphorylase Kinase, domain 1"/>
    <property type="match status" value="1"/>
</dbReference>
<keyword evidence="4" id="KW-0418">Kinase</keyword>
<keyword evidence="8" id="KW-1185">Reference proteome</keyword>
<accession>A0A0C3BJH0</accession>
<keyword evidence="5" id="KW-0067">ATP-binding</keyword>
<organism evidence="7 8">
    <name type="scientific">Hebeloma cylindrosporum</name>
    <dbReference type="NCBI Taxonomy" id="76867"/>
    <lineage>
        <taxon>Eukaryota</taxon>
        <taxon>Fungi</taxon>
        <taxon>Dikarya</taxon>
        <taxon>Basidiomycota</taxon>
        <taxon>Agaricomycotina</taxon>
        <taxon>Agaricomycetes</taxon>
        <taxon>Agaricomycetidae</taxon>
        <taxon>Agaricales</taxon>
        <taxon>Agaricineae</taxon>
        <taxon>Hymenogastraceae</taxon>
        <taxon>Hebeloma</taxon>
    </lineage>
</organism>
<dbReference type="EMBL" id="KN831801">
    <property type="protein sequence ID" value="KIM36880.1"/>
    <property type="molecule type" value="Genomic_DNA"/>
</dbReference>
<sequence length="423" mass="47932">MSRFSATNLFKRALSPSLRNISSIPRTFPTSGFKVVPDSERLEEEKWKWYTPQSFYPVRIGDVLQSKYQVLYKLDYGTTSTIWVCRDLSRNEYVCMKSMVSDYSSVEREIHAYEALSAAAKSSDAPGKKYVRHALDQFEIAHAGRSYNFLIHEPLGMPVKFLQGVLDGKIPFVFCHEVIFRMLQALEYLHKDANLIHGDIQKSNILLRIEDLSVLQAMEESQFTSPSARKLTSETAVFQSCAMEGRLVQWFGEKSTPVLCDFGEARSGHSSHTDLIQPSVYRAPEVFLHLPWNKPVDIWNLGCMAWSLLFGRSLFSSTVKNNSKSAADVDHLAQMVALIGPPPPELLAEAGPRALEFFNHDGSAKGRISGYTFESLLEGNLERLGKSMREEEKEALLFFMRRTLTWRAEERATATGLLTAFQF</sequence>
<dbReference type="AlphaFoldDB" id="A0A0C3BJH0"/>
<dbReference type="GO" id="GO:0005524">
    <property type="term" value="F:ATP binding"/>
    <property type="evidence" value="ECO:0007669"/>
    <property type="project" value="UniProtKB-KW"/>
</dbReference>
<evidence type="ECO:0000256" key="5">
    <source>
        <dbReference type="ARBA" id="ARBA00022840"/>
    </source>
</evidence>
<evidence type="ECO:0000256" key="3">
    <source>
        <dbReference type="ARBA" id="ARBA00022741"/>
    </source>
</evidence>
<reference evidence="7 8" key="1">
    <citation type="submission" date="2014-04" db="EMBL/GenBank/DDBJ databases">
        <authorList>
            <consortium name="DOE Joint Genome Institute"/>
            <person name="Kuo A."/>
            <person name="Gay G."/>
            <person name="Dore J."/>
            <person name="Kohler A."/>
            <person name="Nagy L.G."/>
            <person name="Floudas D."/>
            <person name="Copeland A."/>
            <person name="Barry K.W."/>
            <person name="Cichocki N."/>
            <person name="Veneault-Fourrey C."/>
            <person name="LaButti K."/>
            <person name="Lindquist E.A."/>
            <person name="Lipzen A."/>
            <person name="Lundell T."/>
            <person name="Morin E."/>
            <person name="Murat C."/>
            <person name="Sun H."/>
            <person name="Tunlid A."/>
            <person name="Henrissat B."/>
            <person name="Grigoriev I.V."/>
            <person name="Hibbett D.S."/>
            <person name="Martin F."/>
            <person name="Nordberg H.P."/>
            <person name="Cantor M.N."/>
            <person name="Hua S.X."/>
        </authorList>
    </citation>
    <scope>NUCLEOTIDE SEQUENCE [LARGE SCALE GENOMIC DNA]</scope>
    <source>
        <strain evidence="8">h7</strain>
    </source>
</reference>
<dbReference type="PROSITE" id="PS50011">
    <property type="entry name" value="PROTEIN_KINASE_DOM"/>
    <property type="match status" value="1"/>
</dbReference>
<dbReference type="PANTHER" id="PTHR45646">
    <property type="entry name" value="SERINE/THREONINE-PROTEIN KINASE DOA-RELATED"/>
    <property type="match status" value="1"/>
</dbReference>
<dbReference type="GO" id="GO:0005634">
    <property type="term" value="C:nucleus"/>
    <property type="evidence" value="ECO:0007669"/>
    <property type="project" value="TreeGrafter"/>
</dbReference>
<dbReference type="SMART" id="SM00220">
    <property type="entry name" value="S_TKc"/>
    <property type="match status" value="1"/>
</dbReference>
<reference evidence="8" key="2">
    <citation type="submission" date="2015-01" db="EMBL/GenBank/DDBJ databases">
        <title>Evolutionary Origins and Diversification of the Mycorrhizal Mutualists.</title>
        <authorList>
            <consortium name="DOE Joint Genome Institute"/>
            <consortium name="Mycorrhizal Genomics Consortium"/>
            <person name="Kohler A."/>
            <person name="Kuo A."/>
            <person name="Nagy L.G."/>
            <person name="Floudas D."/>
            <person name="Copeland A."/>
            <person name="Barry K.W."/>
            <person name="Cichocki N."/>
            <person name="Veneault-Fourrey C."/>
            <person name="LaButti K."/>
            <person name="Lindquist E.A."/>
            <person name="Lipzen A."/>
            <person name="Lundell T."/>
            <person name="Morin E."/>
            <person name="Murat C."/>
            <person name="Riley R."/>
            <person name="Ohm R."/>
            <person name="Sun H."/>
            <person name="Tunlid A."/>
            <person name="Henrissat B."/>
            <person name="Grigoriev I.V."/>
            <person name="Hibbett D.S."/>
            <person name="Martin F."/>
        </authorList>
    </citation>
    <scope>NUCLEOTIDE SEQUENCE [LARGE SCALE GENOMIC DNA]</scope>
    <source>
        <strain evidence="8">h7</strain>
    </source>
</reference>
<dbReference type="GO" id="GO:0043484">
    <property type="term" value="P:regulation of RNA splicing"/>
    <property type="evidence" value="ECO:0007669"/>
    <property type="project" value="TreeGrafter"/>
</dbReference>
<evidence type="ECO:0000259" key="6">
    <source>
        <dbReference type="PROSITE" id="PS50011"/>
    </source>
</evidence>
<feature type="domain" description="Protein kinase" evidence="6">
    <location>
        <begin position="68"/>
        <end position="423"/>
    </location>
</feature>
<gene>
    <name evidence="7" type="ORF">M413DRAFT_77652</name>
</gene>
<keyword evidence="1" id="KW-0723">Serine/threonine-protein kinase</keyword>
<dbReference type="SUPFAM" id="SSF56112">
    <property type="entry name" value="Protein kinase-like (PK-like)"/>
    <property type="match status" value="1"/>
</dbReference>
<keyword evidence="2" id="KW-0808">Transferase</keyword>
<evidence type="ECO:0000313" key="7">
    <source>
        <dbReference type="EMBL" id="KIM36880.1"/>
    </source>
</evidence>
<evidence type="ECO:0000256" key="2">
    <source>
        <dbReference type="ARBA" id="ARBA00022679"/>
    </source>
</evidence>
<dbReference type="InterPro" id="IPR011009">
    <property type="entry name" value="Kinase-like_dom_sf"/>
</dbReference>
<evidence type="ECO:0000313" key="8">
    <source>
        <dbReference type="Proteomes" id="UP000053424"/>
    </source>
</evidence>
<dbReference type="InterPro" id="IPR051175">
    <property type="entry name" value="CLK_kinases"/>
</dbReference>
<protein>
    <recommendedName>
        <fullName evidence="6">Protein kinase domain-containing protein</fullName>
    </recommendedName>
</protein>
<dbReference type="HOGENOM" id="CLU_000288_81_1_1"/>
<dbReference type="InterPro" id="IPR000719">
    <property type="entry name" value="Prot_kinase_dom"/>
</dbReference>
<dbReference type="PANTHER" id="PTHR45646:SF11">
    <property type="entry name" value="SERINE_THREONINE-PROTEIN KINASE DOA"/>
    <property type="match status" value="1"/>
</dbReference>
<dbReference type="GO" id="GO:0004674">
    <property type="term" value="F:protein serine/threonine kinase activity"/>
    <property type="evidence" value="ECO:0007669"/>
    <property type="project" value="UniProtKB-KW"/>
</dbReference>